<gene>
    <name evidence="2" type="ORF">E1B28_003590</name>
</gene>
<evidence type="ECO:0000256" key="1">
    <source>
        <dbReference type="SAM" id="SignalP"/>
    </source>
</evidence>
<feature type="signal peptide" evidence="1">
    <location>
        <begin position="1"/>
        <end position="17"/>
    </location>
</feature>
<keyword evidence="3" id="KW-1185">Reference proteome</keyword>
<dbReference type="KEGG" id="more:E1B28_003590"/>
<accession>A0A9P7RM95</accession>
<dbReference type="GeneID" id="66072666"/>
<evidence type="ECO:0008006" key="4">
    <source>
        <dbReference type="Google" id="ProtNLM"/>
    </source>
</evidence>
<comment type="caution">
    <text evidence="2">The sequence shown here is derived from an EMBL/GenBank/DDBJ whole genome shotgun (WGS) entry which is preliminary data.</text>
</comment>
<dbReference type="AlphaFoldDB" id="A0A9P7RM95"/>
<dbReference type="EMBL" id="CM032191">
    <property type="protein sequence ID" value="KAG7086070.1"/>
    <property type="molecule type" value="Genomic_DNA"/>
</dbReference>
<evidence type="ECO:0000313" key="3">
    <source>
        <dbReference type="Proteomes" id="UP001049176"/>
    </source>
</evidence>
<name>A0A9P7RM95_9AGAR</name>
<sequence length="112" mass="12841">MSARFVVISWFLYRRTAFSTCLYSVLRNFPFDFIIDGQHIITALRTRSRGGRHRQPGHVNNYIGCMTLGFRYSLTGFSTFDNQSSVMVLSIIRWLMAVGKKKTPSGSEQCFS</sequence>
<feature type="chain" id="PRO_5040217204" description="Secreted protein" evidence="1">
    <location>
        <begin position="18"/>
        <end position="112"/>
    </location>
</feature>
<dbReference type="RefSeq" id="XP_043002541.1">
    <property type="nucleotide sequence ID" value="XM_043160584.1"/>
</dbReference>
<protein>
    <recommendedName>
        <fullName evidence="4">Secreted protein</fullName>
    </recommendedName>
</protein>
<evidence type="ECO:0000313" key="2">
    <source>
        <dbReference type="EMBL" id="KAG7086070.1"/>
    </source>
</evidence>
<keyword evidence="1" id="KW-0732">Signal</keyword>
<dbReference type="Proteomes" id="UP001049176">
    <property type="component" value="Chromosome 11"/>
</dbReference>
<organism evidence="2 3">
    <name type="scientific">Marasmius oreades</name>
    <name type="common">fairy-ring Marasmius</name>
    <dbReference type="NCBI Taxonomy" id="181124"/>
    <lineage>
        <taxon>Eukaryota</taxon>
        <taxon>Fungi</taxon>
        <taxon>Dikarya</taxon>
        <taxon>Basidiomycota</taxon>
        <taxon>Agaricomycotina</taxon>
        <taxon>Agaricomycetes</taxon>
        <taxon>Agaricomycetidae</taxon>
        <taxon>Agaricales</taxon>
        <taxon>Marasmiineae</taxon>
        <taxon>Marasmiaceae</taxon>
        <taxon>Marasmius</taxon>
    </lineage>
</organism>
<reference evidence="2" key="1">
    <citation type="journal article" date="2021" name="Genome Biol. Evol.">
        <title>The assembled and annotated genome of the fairy-ring fungus Marasmius oreades.</title>
        <authorList>
            <person name="Hiltunen M."/>
            <person name="Ament-Velasquez S.L."/>
            <person name="Johannesson H."/>
        </authorList>
    </citation>
    <scope>NUCLEOTIDE SEQUENCE</scope>
    <source>
        <strain evidence="2">03SP1</strain>
    </source>
</reference>
<proteinExistence type="predicted"/>